<reference evidence="1 2" key="1">
    <citation type="submission" date="2024-03" db="EMBL/GenBank/DDBJ databases">
        <title>Novel species of the genus Variovorax.</title>
        <authorList>
            <person name="Liu Q."/>
            <person name="Xin Y.-H."/>
        </authorList>
    </citation>
    <scope>NUCLEOTIDE SEQUENCE [LARGE SCALE GENOMIC DNA]</scope>
    <source>
        <strain evidence="1 2">KACC 18501</strain>
    </source>
</reference>
<evidence type="ECO:0000313" key="1">
    <source>
        <dbReference type="EMBL" id="MEJ8821524.1"/>
    </source>
</evidence>
<organism evidence="1 2">
    <name type="scientific">Variovorax humicola</name>
    <dbReference type="NCBI Taxonomy" id="1769758"/>
    <lineage>
        <taxon>Bacteria</taxon>
        <taxon>Pseudomonadati</taxon>
        <taxon>Pseudomonadota</taxon>
        <taxon>Betaproteobacteria</taxon>
        <taxon>Burkholderiales</taxon>
        <taxon>Comamonadaceae</taxon>
        <taxon>Variovorax</taxon>
    </lineage>
</organism>
<dbReference type="RefSeq" id="WP_340362567.1">
    <property type="nucleotide sequence ID" value="NZ_JBBKZV010000002.1"/>
</dbReference>
<comment type="caution">
    <text evidence="1">The sequence shown here is derived from an EMBL/GenBank/DDBJ whole genome shotgun (WGS) entry which is preliminary data.</text>
</comment>
<keyword evidence="2" id="KW-1185">Reference proteome</keyword>
<sequence>MPLAGEHGVAESTIHKRASKEDWSRDLGAKIQAKAATLIRSAAVRNAVRTATRIAECAIVDANADVMFQVRLSQRADIACTTWLFRALLAELEAQTGNLDLFLRLGEAMDTSGTDDNGRPAATA</sequence>
<gene>
    <name evidence="1" type="ORF">WKW80_05670</name>
</gene>
<proteinExistence type="predicted"/>
<accession>A0ABU8VWB7</accession>
<evidence type="ECO:0000313" key="2">
    <source>
        <dbReference type="Proteomes" id="UP001363010"/>
    </source>
</evidence>
<name>A0ABU8VWB7_9BURK</name>
<dbReference type="EMBL" id="JBBKZV010000002">
    <property type="protein sequence ID" value="MEJ8821524.1"/>
    <property type="molecule type" value="Genomic_DNA"/>
</dbReference>
<protein>
    <submittedName>
        <fullName evidence="1">Uncharacterized protein</fullName>
    </submittedName>
</protein>
<dbReference type="Proteomes" id="UP001363010">
    <property type="component" value="Unassembled WGS sequence"/>
</dbReference>